<protein>
    <submittedName>
        <fullName evidence="1">Uncharacterized protein</fullName>
    </submittedName>
</protein>
<evidence type="ECO:0000313" key="1">
    <source>
        <dbReference type="EMBL" id="KAI5666540.1"/>
    </source>
</evidence>
<evidence type="ECO:0000313" key="2">
    <source>
        <dbReference type="Proteomes" id="UP001060085"/>
    </source>
</evidence>
<organism evidence="1 2">
    <name type="scientific">Catharanthus roseus</name>
    <name type="common">Madagascar periwinkle</name>
    <name type="synonym">Vinca rosea</name>
    <dbReference type="NCBI Taxonomy" id="4058"/>
    <lineage>
        <taxon>Eukaryota</taxon>
        <taxon>Viridiplantae</taxon>
        <taxon>Streptophyta</taxon>
        <taxon>Embryophyta</taxon>
        <taxon>Tracheophyta</taxon>
        <taxon>Spermatophyta</taxon>
        <taxon>Magnoliopsida</taxon>
        <taxon>eudicotyledons</taxon>
        <taxon>Gunneridae</taxon>
        <taxon>Pentapetalae</taxon>
        <taxon>asterids</taxon>
        <taxon>lamiids</taxon>
        <taxon>Gentianales</taxon>
        <taxon>Apocynaceae</taxon>
        <taxon>Rauvolfioideae</taxon>
        <taxon>Vinceae</taxon>
        <taxon>Catharanthinae</taxon>
        <taxon>Catharanthus</taxon>
    </lineage>
</organism>
<comment type="caution">
    <text evidence="1">The sequence shown here is derived from an EMBL/GenBank/DDBJ whole genome shotgun (WGS) entry which is preliminary data.</text>
</comment>
<sequence length="1250" mass="141954">MGKKLSNGGLGTDNGRFSCLDSGDKGNGSGANSPQNQKKRKRKDVATESKSKRRSRLPVKKHRPKIFDAMKQTKLPKSKKKPKLEKKKKDTKKPKAEKKRKKPRKSKSAYADPQTPETPEPSPPDRISSSTGSCRSAISSQEHNGKASDSCSEYFKTSCKRALVYDDSDVGHGASPSQDFSDKIDVVPEYKVYTRKRKFFKKRDFDLNLKVEDFESCVELRKIMPQVNTLRSQLKDFPVASKRMRMRRRKGIVYPYFLDASKQQMLPTIKHFTAAILEPKHFRCMLALQPKVMSRKKRSMRPKEIEVARRRYSSQLDCALINPNFPKRKRSYVYVYKRRNALTVSSTDFLSNHNEIEIKKSAASIDLNALPFPVKEAGQCPEDQNMPQNIPTWEFLYTKYFFPEMQLGSLEKQDLTPLTETTSQLENNGLVDDLTKMLENLSINNMGKQIVLHNGSSHGALIPSKRRTRKEKPPDVIPDEDTMKIWMQLMEENGSHTTEEEYWEEQRQIFCGRVDLFIKCMHIIQGDRRFSRWKGSVVDSVVGVFLTQNVSDHLSSNAFMSLAAKFPIRPIKSDDTHNADEGIKFSQESVGSNTETEGPTIFEDNRQSCASKIQQSKNNQFIEEEENPILTTGDVTGFGGATLSSNALGKDEVFSGCTLKEEEVVSSEAKHGSNNSMKDGKKNGKEGIMPQSGKNPKGEEVEPEKKEETPINWDDLRKEFATMTRDNGDDTADSVDWEAVRRASVQKVAATIKKRGMNNVLAAKIKGFLDRLIRDHGSIDLEWLRNVPAEKTKEFLLSIRGIGLKSVECVRLLTLNQHAFPVDTNVGRIAVRLGWVPLQPLPDGVQLHLLEQYPVMNAIQKYLWPRLSALNQPTLYELHYQMITFGKVFCTKLKPKCNVCPMSGSCRHYASAFASSQLRLPGPQEKGIVNTRTAFTANQDPTRHGDAATLGVSFPDDIFLQPRHESQIYEPIVEIPASPFPSYWEAPDIEDLCLNENTEQEIDDLFWDLADRATLGFNANSEISVPKECTVSNAIVLAPEAESFPAPKLKSLGRLHTEHEVYELPDDHELLAGFRKREPDDPSPYLFAIWITDEMTNSVEEPNDLTVFGTILIPLRTANEARFPLAATYFQVNEVFADHETSENPIRVFRALLWNLPKRRVYCAVSGRSIFADMSLLDIHNCFWNGFICERGFDRKTREPQDLHPRFHSKVRNGKLKDNRVSEIKRIEKPQNDTGRKVKSKNIRKATKKS</sequence>
<proteinExistence type="predicted"/>
<gene>
    <name evidence="1" type="ORF">M9H77_16393</name>
</gene>
<name>A0ACC0B1M6_CATRO</name>
<dbReference type="EMBL" id="CM044704">
    <property type="protein sequence ID" value="KAI5666540.1"/>
    <property type="molecule type" value="Genomic_DNA"/>
</dbReference>
<dbReference type="Proteomes" id="UP001060085">
    <property type="component" value="Linkage Group LG04"/>
</dbReference>
<keyword evidence="2" id="KW-1185">Reference proteome</keyword>
<accession>A0ACC0B1M6</accession>
<reference evidence="2" key="1">
    <citation type="journal article" date="2023" name="Nat. Plants">
        <title>Single-cell RNA sequencing provides a high-resolution roadmap for understanding the multicellular compartmentation of specialized metabolism.</title>
        <authorList>
            <person name="Sun S."/>
            <person name="Shen X."/>
            <person name="Li Y."/>
            <person name="Li Y."/>
            <person name="Wang S."/>
            <person name="Li R."/>
            <person name="Zhang H."/>
            <person name="Shen G."/>
            <person name="Guo B."/>
            <person name="Wei J."/>
            <person name="Xu J."/>
            <person name="St-Pierre B."/>
            <person name="Chen S."/>
            <person name="Sun C."/>
        </authorList>
    </citation>
    <scope>NUCLEOTIDE SEQUENCE [LARGE SCALE GENOMIC DNA]</scope>
</reference>